<dbReference type="Proteomes" id="UP000253845">
    <property type="component" value="Unassembled WGS sequence"/>
</dbReference>
<sequence length="534" mass="60367">MSSSSQPDYPSLINTLLEHLNNASLDPIRAESMRSTLEELKSVATILEPGESSEEESVESSVERIRKLKGAEQKVLDLIARIRFGIQNPTYPVHNEARNIQSHPILEDIKELKVFVSDVQGMTGGEENVRAGNLFERLANLQVRLHNAQSESEVRQLEVEELRQATEDVRRFARRRNIMLAQPIWSYRGDCTCPNVLFFSGSNPTREALCTLAKLRGFELRDKNPIGVDFAEGRWHDLQEANLAVFDLSDEEPQVYYEMGVAITLGKELVLLCRRGVIPKFDVGQNYAEYGIHDNRFGVVQAALESCLYRLQNRGDRSTPTPQETYRYAKWLARQQPDNATLATFCLLDKAKDDPVEIHNSVLVVNQFLIRQHEIIFPRWPGCYPDPDAKRCFIVMSFAEHMNPARVAIEEGIRLAGGDSIRGDVAEDPHILRSIWDEICRANLIVVDLTEFNLNVCLELGIAHTLGRKILLVGHEGTQNNLNQNLSNVAKVRLQPYTSHLDLQATCFCAVKSLDVKSAVLQETRPLSSFHAIR</sequence>
<reference evidence="2 3" key="1">
    <citation type="submission" date="2018-07" db="EMBL/GenBank/DDBJ databases">
        <title>Section-level genome sequencing of Aspergillus section Nigri to investigate inter- and intra-species variation.</title>
        <authorList>
            <consortium name="DOE Joint Genome Institute"/>
            <person name="Vesth T.C."/>
            <person name="Nybo J.L."/>
            <person name="Theobald S."/>
            <person name="Frisvad J.C."/>
            <person name="Larsen T.O."/>
            <person name="Nielsen K.F."/>
            <person name="Hoof J.B."/>
            <person name="Brandl J."/>
            <person name="Salamov A."/>
            <person name="Riley R."/>
            <person name="Gladden J.M."/>
            <person name="Phatale P."/>
            <person name="Nielsen M.T."/>
            <person name="Lyhne E.K."/>
            <person name="Kogle M.E."/>
            <person name="Strasser K."/>
            <person name="McDonnell E."/>
            <person name="Barry K."/>
            <person name="Clum A."/>
            <person name="Chen C."/>
            <person name="Nolan M."/>
            <person name="Sandor L."/>
            <person name="Kuo A."/>
            <person name="Lipzen A."/>
            <person name="Hainaut M."/>
            <person name="Drula E."/>
            <person name="Tsang A."/>
            <person name="Magnuson J.K."/>
            <person name="Henrissat B."/>
            <person name="Wiebenga A."/>
            <person name="Simmons B.A."/>
            <person name="Makela M.R."/>
            <person name="De vries R.P."/>
            <person name="Grigoriev I.V."/>
            <person name="Mortensen U.H."/>
            <person name="Baker S.E."/>
            <person name="Andersen M.R."/>
        </authorList>
    </citation>
    <scope>NUCLEOTIDE SEQUENCE [LARGE SCALE GENOMIC DNA]</scope>
    <source>
        <strain evidence="2 3">ATCC 13496</strain>
    </source>
</reference>
<evidence type="ECO:0000256" key="1">
    <source>
        <dbReference type="SAM" id="Coils"/>
    </source>
</evidence>
<proteinExistence type="predicted"/>
<feature type="coiled-coil region" evidence="1">
    <location>
        <begin position="131"/>
        <end position="165"/>
    </location>
</feature>
<name>A0A370BTE9_ASPNG</name>
<keyword evidence="1" id="KW-0175">Coiled coil</keyword>
<gene>
    <name evidence="2" type="ORF">M747DRAFT_373527</name>
</gene>
<dbReference type="VEuPathDB" id="FungiDB:M747DRAFT_373527"/>
<dbReference type="AlphaFoldDB" id="A0A370BTE9"/>
<dbReference type="EMBL" id="KZ851939">
    <property type="protein sequence ID" value="RDH16371.1"/>
    <property type="molecule type" value="Genomic_DNA"/>
</dbReference>
<evidence type="ECO:0000313" key="3">
    <source>
        <dbReference type="Proteomes" id="UP000253845"/>
    </source>
</evidence>
<evidence type="ECO:0000313" key="2">
    <source>
        <dbReference type="EMBL" id="RDH16371.1"/>
    </source>
</evidence>
<accession>A0A370BTE9</accession>
<protein>
    <submittedName>
        <fullName evidence="2">Uncharacterized protein</fullName>
    </submittedName>
</protein>
<organism evidence="2 3">
    <name type="scientific">Aspergillus niger ATCC 13496</name>
    <dbReference type="NCBI Taxonomy" id="1353008"/>
    <lineage>
        <taxon>Eukaryota</taxon>
        <taxon>Fungi</taxon>
        <taxon>Dikarya</taxon>
        <taxon>Ascomycota</taxon>
        <taxon>Pezizomycotina</taxon>
        <taxon>Eurotiomycetes</taxon>
        <taxon>Eurotiomycetidae</taxon>
        <taxon>Eurotiales</taxon>
        <taxon>Aspergillaceae</taxon>
        <taxon>Aspergillus</taxon>
        <taxon>Aspergillus subgen. Circumdati</taxon>
    </lineage>
</organism>